<dbReference type="Pfam" id="PF00015">
    <property type="entry name" value="MCPsignal"/>
    <property type="match status" value="1"/>
</dbReference>
<feature type="transmembrane region" description="Helical" evidence="7">
    <location>
        <begin position="199"/>
        <end position="218"/>
    </location>
</feature>
<dbReference type="InterPro" id="IPR004089">
    <property type="entry name" value="MCPsignal_dom"/>
</dbReference>
<dbReference type="RefSeq" id="WP_270878873.1">
    <property type="nucleotide sequence ID" value="NZ_JAQFVF010000022.1"/>
</dbReference>
<keyword evidence="3 7" id="KW-0472">Membrane</keyword>
<sequence length="578" mass="62354">MKKVRLFHRLKDTTTTFSLRQKLMGSFLIVLLLLAVLSVSDIMKIKQMKQDINDMANHWMKGTQEIDEFSYMTEHFAKDLLGVHNLVNTSDKSELTLSLNATLARGDKVLEAYGNTLSGEEDTKNFKVLQGRWADLKTGFETYQKAANDTEEAAIYASLVETYNDLQNVSRLMVSFNQKGADASVVENDALYRSTIRNALLMLGFVCLISVLIIWALIRNISRPVIAASKALNRIADGDLTVDELRFKNKDEIGVLVQAVNGLTTQLRTAMMRLQDSSNAVASSSEQLYASSEQNSSASQQVAEEIQLIVAEAETQRQGALECARAMDEIAVGVQRIAETTSEVSDLSAHASDQAIEGQANINQVTLSMQALSSAVEGASETIRQLAEHSKNIGQVSQIIGEIATQTNLLALNAAIEAARAGESGRGFAVVAGEVRKLASQTEQSVGAIGQVVTSIQTDTHKAVQAIEVGLKEVQQGLQSVNRTEMSLDAIVRSAQEVAGKVQETAAAAQQMAASSEQVAATVANMENASKTTAGLAQEVAGATEEQLASAEEVTSSSQMLAEIAQDLQDIINTYKTK</sequence>
<evidence type="ECO:0000256" key="4">
    <source>
        <dbReference type="ARBA" id="ARBA00023224"/>
    </source>
</evidence>
<accession>A0ABW0KBS5</accession>
<reference evidence="11" key="1">
    <citation type="journal article" date="2019" name="Int. J. Syst. Evol. Microbiol.">
        <title>The Global Catalogue of Microorganisms (GCM) 10K type strain sequencing project: providing services to taxonomists for standard genome sequencing and annotation.</title>
        <authorList>
            <consortium name="The Broad Institute Genomics Platform"/>
            <consortium name="The Broad Institute Genome Sequencing Center for Infectious Disease"/>
            <person name="Wu L."/>
            <person name="Ma J."/>
        </authorList>
    </citation>
    <scope>NUCLEOTIDE SEQUENCE [LARGE SCALE GENOMIC DNA]</scope>
    <source>
        <strain evidence="11">KACC 11904</strain>
    </source>
</reference>
<dbReference type="SUPFAM" id="SSF58104">
    <property type="entry name" value="Methyl-accepting chemotaxis protein (MCP) signaling domain"/>
    <property type="match status" value="1"/>
</dbReference>
<dbReference type="PROSITE" id="PS50885">
    <property type="entry name" value="HAMP"/>
    <property type="match status" value="1"/>
</dbReference>
<comment type="subcellular location">
    <subcellularLocation>
        <location evidence="1">Cell membrane</location>
    </subcellularLocation>
</comment>
<dbReference type="Proteomes" id="UP001596044">
    <property type="component" value="Unassembled WGS sequence"/>
</dbReference>
<evidence type="ECO:0000256" key="2">
    <source>
        <dbReference type="ARBA" id="ARBA00022475"/>
    </source>
</evidence>
<feature type="transmembrane region" description="Helical" evidence="7">
    <location>
        <begin position="23"/>
        <end position="43"/>
    </location>
</feature>
<dbReference type="InterPro" id="IPR003660">
    <property type="entry name" value="HAMP_dom"/>
</dbReference>
<keyword evidence="11" id="KW-1185">Reference proteome</keyword>
<organism evidence="10 11">
    <name type="scientific">Paenibacillus aestuarii</name>
    <dbReference type="NCBI Taxonomy" id="516965"/>
    <lineage>
        <taxon>Bacteria</taxon>
        <taxon>Bacillati</taxon>
        <taxon>Bacillota</taxon>
        <taxon>Bacilli</taxon>
        <taxon>Bacillales</taxon>
        <taxon>Paenibacillaceae</taxon>
        <taxon>Paenibacillus</taxon>
    </lineage>
</organism>
<comment type="caution">
    <text evidence="10">The sequence shown here is derived from an EMBL/GenBank/DDBJ whole genome shotgun (WGS) entry which is preliminary data.</text>
</comment>
<dbReference type="SMART" id="SM00304">
    <property type="entry name" value="HAMP"/>
    <property type="match status" value="1"/>
</dbReference>
<dbReference type="InterPro" id="IPR024478">
    <property type="entry name" value="HlyB_4HB_MCP"/>
</dbReference>
<evidence type="ECO:0000256" key="1">
    <source>
        <dbReference type="ARBA" id="ARBA00004236"/>
    </source>
</evidence>
<keyword evidence="7" id="KW-0812">Transmembrane</keyword>
<dbReference type="Gene3D" id="1.10.287.950">
    <property type="entry name" value="Methyl-accepting chemotaxis protein"/>
    <property type="match status" value="1"/>
</dbReference>
<dbReference type="Pfam" id="PF00672">
    <property type="entry name" value="HAMP"/>
    <property type="match status" value="1"/>
</dbReference>
<dbReference type="EMBL" id="JBHSMJ010000029">
    <property type="protein sequence ID" value="MFC5450849.1"/>
    <property type="molecule type" value="Genomic_DNA"/>
</dbReference>
<feature type="domain" description="Methyl-accepting transducer" evidence="8">
    <location>
        <begin position="291"/>
        <end position="527"/>
    </location>
</feature>
<keyword evidence="2" id="KW-1003">Cell membrane</keyword>
<dbReference type="PANTHER" id="PTHR32089">
    <property type="entry name" value="METHYL-ACCEPTING CHEMOTAXIS PROTEIN MCPB"/>
    <property type="match status" value="1"/>
</dbReference>
<dbReference type="SMART" id="SM00283">
    <property type="entry name" value="MA"/>
    <property type="match status" value="1"/>
</dbReference>
<evidence type="ECO:0000259" key="9">
    <source>
        <dbReference type="PROSITE" id="PS50885"/>
    </source>
</evidence>
<dbReference type="CDD" id="cd11386">
    <property type="entry name" value="MCP_signal"/>
    <property type="match status" value="1"/>
</dbReference>
<dbReference type="Gene3D" id="6.10.340.10">
    <property type="match status" value="1"/>
</dbReference>
<evidence type="ECO:0000256" key="3">
    <source>
        <dbReference type="ARBA" id="ARBA00023136"/>
    </source>
</evidence>
<comment type="similarity">
    <text evidence="5">Belongs to the methyl-accepting chemotaxis (MCP) protein family.</text>
</comment>
<keyword evidence="4 6" id="KW-0807">Transducer</keyword>
<name>A0ABW0KBS5_9BACL</name>
<evidence type="ECO:0000256" key="6">
    <source>
        <dbReference type="PROSITE-ProRule" id="PRU00284"/>
    </source>
</evidence>
<dbReference type="PANTHER" id="PTHR32089:SF112">
    <property type="entry name" value="LYSOZYME-LIKE PROTEIN-RELATED"/>
    <property type="match status" value="1"/>
</dbReference>
<proteinExistence type="inferred from homology"/>
<dbReference type="CDD" id="cd06225">
    <property type="entry name" value="HAMP"/>
    <property type="match status" value="1"/>
</dbReference>
<evidence type="ECO:0000313" key="10">
    <source>
        <dbReference type="EMBL" id="MFC5450849.1"/>
    </source>
</evidence>
<gene>
    <name evidence="10" type="ORF">ACFPOG_21575</name>
</gene>
<evidence type="ECO:0000256" key="7">
    <source>
        <dbReference type="SAM" id="Phobius"/>
    </source>
</evidence>
<evidence type="ECO:0000259" key="8">
    <source>
        <dbReference type="PROSITE" id="PS50111"/>
    </source>
</evidence>
<evidence type="ECO:0000256" key="5">
    <source>
        <dbReference type="ARBA" id="ARBA00029447"/>
    </source>
</evidence>
<keyword evidence="7" id="KW-1133">Transmembrane helix</keyword>
<evidence type="ECO:0000313" key="11">
    <source>
        <dbReference type="Proteomes" id="UP001596044"/>
    </source>
</evidence>
<feature type="domain" description="HAMP" evidence="9">
    <location>
        <begin position="219"/>
        <end position="272"/>
    </location>
</feature>
<dbReference type="Pfam" id="PF12729">
    <property type="entry name" value="4HB_MCP_1"/>
    <property type="match status" value="1"/>
</dbReference>
<protein>
    <submittedName>
        <fullName evidence="10">Methyl-accepting chemotaxis protein</fullName>
    </submittedName>
</protein>
<dbReference type="PROSITE" id="PS50111">
    <property type="entry name" value="CHEMOTAXIS_TRANSDUC_2"/>
    <property type="match status" value="1"/>
</dbReference>